<protein>
    <submittedName>
        <fullName evidence="2">Uncharacterized protein</fullName>
    </submittedName>
</protein>
<evidence type="ECO:0000313" key="2">
    <source>
        <dbReference type="EMBL" id="EMP31135.1"/>
    </source>
</evidence>
<gene>
    <name evidence="2" type="ORF">UY3_11744</name>
</gene>
<name>M7B6G8_CHEMY</name>
<evidence type="ECO:0000313" key="3">
    <source>
        <dbReference type="Proteomes" id="UP000031443"/>
    </source>
</evidence>
<evidence type="ECO:0000256" key="1">
    <source>
        <dbReference type="SAM" id="MobiDB-lite"/>
    </source>
</evidence>
<feature type="region of interest" description="Disordered" evidence="1">
    <location>
        <begin position="1"/>
        <end position="24"/>
    </location>
</feature>
<reference evidence="3" key="1">
    <citation type="journal article" date="2013" name="Nat. Genet.">
        <title>The draft genomes of soft-shell turtle and green sea turtle yield insights into the development and evolution of the turtle-specific body plan.</title>
        <authorList>
            <person name="Wang Z."/>
            <person name="Pascual-Anaya J."/>
            <person name="Zadissa A."/>
            <person name="Li W."/>
            <person name="Niimura Y."/>
            <person name="Huang Z."/>
            <person name="Li C."/>
            <person name="White S."/>
            <person name="Xiong Z."/>
            <person name="Fang D."/>
            <person name="Wang B."/>
            <person name="Ming Y."/>
            <person name="Chen Y."/>
            <person name="Zheng Y."/>
            <person name="Kuraku S."/>
            <person name="Pignatelli M."/>
            <person name="Herrero J."/>
            <person name="Beal K."/>
            <person name="Nozawa M."/>
            <person name="Li Q."/>
            <person name="Wang J."/>
            <person name="Zhang H."/>
            <person name="Yu L."/>
            <person name="Shigenobu S."/>
            <person name="Wang J."/>
            <person name="Liu J."/>
            <person name="Flicek P."/>
            <person name="Searle S."/>
            <person name="Wang J."/>
            <person name="Kuratani S."/>
            <person name="Yin Y."/>
            <person name="Aken B."/>
            <person name="Zhang G."/>
            <person name="Irie N."/>
        </authorList>
    </citation>
    <scope>NUCLEOTIDE SEQUENCE [LARGE SCALE GENOMIC DNA]</scope>
</reference>
<sequence length="73" mass="8259">MGVWSRCSEQGQCVEPRGPPAEEPDLLVASRAQRGARTDFLSELKLHSPRLLQTLLLNTQDSTVLYLELNFYL</sequence>
<organism evidence="2 3">
    <name type="scientific">Chelonia mydas</name>
    <name type="common">Green sea-turtle</name>
    <name type="synonym">Chelonia agassizi</name>
    <dbReference type="NCBI Taxonomy" id="8469"/>
    <lineage>
        <taxon>Eukaryota</taxon>
        <taxon>Metazoa</taxon>
        <taxon>Chordata</taxon>
        <taxon>Craniata</taxon>
        <taxon>Vertebrata</taxon>
        <taxon>Euteleostomi</taxon>
        <taxon>Archelosauria</taxon>
        <taxon>Testudinata</taxon>
        <taxon>Testudines</taxon>
        <taxon>Cryptodira</taxon>
        <taxon>Durocryptodira</taxon>
        <taxon>Americhelydia</taxon>
        <taxon>Chelonioidea</taxon>
        <taxon>Cheloniidae</taxon>
        <taxon>Chelonia</taxon>
    </lineage>
</organism>
<keyword evidence="3" id="KW-1185">Reference proteome</keyword>
<dbReference type="EMBL" id="KB546796">
    <property type="protein sequence ID" value="EMP31135.1"/>
    <property type="molecule type" value="Genomic_DNA"/>
</dbReference>
<dbReference type="Proteomes" id="UP000031443">
    <property type="component" value="Unassembled WGS sequence"/>
</dbReference>
<proteinExistence type="predicted"/>
<accession>M7B6G8</accession>
<dbReference type="AlphaFoldDB" id="M7B6G8"/>